<feature type="compositionally biased region" description="Polar residues" evidence="1">
    <location>
        <begin position="299"/>
        <end position="313"/>
    </location>
</feature>
<sequence length="351" mass="36911">MHGEPPLDGCGKKPGDLEGTTTAGKGSEGPSPNGTPAEGEALVVDGETILQVDTEEQESPAEDSPVMNFFKTLVSPSKTPKEEGAPPAVPCRRAGPSIAEPKVSSVKLSVVSPFSKLFRSKQSSKGAKPETTTKAIQEVDASMASKVPKPPPPPPPPEPPKLEVKGELAVKAVTSAQKEVPKEAAKEAEAAKKQKPAKGSPFLKLFHPKTGDSKAADVRVPPGQAPKEKKSGKSNLISLFKPMTPDTKAKEGTSVTVPTVAPDTAQAAAAKAETKPAAEAEKKRIVKQEAMPADGKPVSDTSQSPEDGTSSLTRRLEKRNSIHMFFKSLAPKWQSDAEVQTDPVTIIYPAK</sequence>
<evidence type="ECO:0000313" key="2">
    <source>
        <dbReference type="EMBL" id="KAJ8369848.1"/>
    </source>
</evidence>
<accession>A0A9Q1FXY8</accession>
<reference evidence="2" key="1">
    <citation type="journal article" date="2023" name="Science">
        <title>Genome structures resolve the early diversification of teleost fishes.</title>
        <authorList>
            <person name="Parey E."/>
            <person name="Louis A."/>
            <person name="Montfort J."/>
            <person name="Bouchez O."/>
            <person name="Roques C."/>
            <person name="Iampietro C."/>
            <person name="Lluch J."/>
            <person name="Castinel A."/>
            <person name="Donnadieu C."/>
            <person name="Desvignes T."/>
            <person name="Floi Bucao C."/>
            <person name="Jouanno E."/>
            <person name="Wen M."/>
            <person name="Mejri S."/>
            <person name="Dirks R."/>
            <person name="Jansen H."/>
            <person name="Henkel C."/>
            <person name="Chen W.J."/>
            <person name="Zahm M."/>
            <person name="Cabau C."/>
            <person name="Klopp C."/>
            <person name="Thompson A.W."/>
            <person name="Robinson-Rechavi M."/>
            <person name="Braasch I."/>
            <person name="Lecointre G."/>
            <person name="Bobe J."/>
            <person name="Postlethwait J.H."/>
            <person name="Berthelot C."/>
            <person name="Roest Crollius H."/>
            <person name="Guiguen Y."/>
        </authorList>
    </citation>
    <scope>NUCLEOTIDE SEQUENCE</scope>
    <source>
        <strain evidence="2">WJC10195</strain>
    </source>
</reference>
<protein>
    <submittedName>
        <fullName evidence="2">Uncharacterized protein</fullName>
    </submittedName>
</protein>
<keyword evidence="3" id="KW-1185">Reference proteome</keyword>
<dbReference type="AlphaFoldDB" id="A0A9Q1FXY8"/>
<feature type="compositionally biased region" description="Basic and acidic residues" evidence="1">
    <location>
        <begin position="272"/>
        <end position="287"/>
    </location>
</feature>
<dbReference type="GO" id="GO:0042552">
    <property type="term" value="P:myelination"/>
    <property type="evidence" value="ECO:0007669"/>
    <property type="project" value="TreeGrafter"/>
</dbReference>
<feature type="region of interest" description="Disordered" evidence="1">
    <location>
        <begin position="117"/>
        <end position="316"/>
    </location>
</feature>
<feature type="compositionally biased region" description="Basic and acidic residues" evidence="1">
    <location>
        <begin position="179"/>
        <end position="192"/>
    </location>
</feature>
<feature type="compositionally biased region" description="Polar residues" evidence="1">
    <location>
        <begin position="120"/>
        <end position="135"/>
    </location>
</feature>
<dbReference type="PANTHER" id="PTHR15016:SF6">
    <property type="entry name" value="BREAST CARCINOMA-AMPLIFIED SEQUENCE 1"/>
    <property type="match status" value="1"/>
</dbReference>
<feature type="compositionally biased region" description="Pro residues" evidence="1">
    <location>
        <begin position="148"/>
        <end position="159"/>
    </location>
</feature>
<feature type="region of interest" description="Disordered" evidence="1">
    <location>
        <begin position="53"/>
        <end position="103"/>
    </location>
</feature>
<name>A0A9Q1FXY8_SYNKA</name>
<evidence type="ECO:0000313" key="3">
    <source>
        <dbReference type="Proteomes" id="UP001152622"/>
    </source>
</evidence>
<dbReference type="Proteomes" id="UP001152622">
    <property type="component" value="Chromosome 3"/>
</dbReference>
<dbReference type="OrthoDB" id="8962384at2759"/>
<dbReference type="PANTHER" id="PTHR15016">
    <property type="entry name" value="BREAST CARCINOMA-AMPLIFIED SEQUENCE 1"/>
    <property type="match status" value="1"/>
</dbReference>
<organism evidence="2 3">
    <name type="scientific">Synaphobranchus kaupii</name>
    <name type="common">Kaup's arrowtooth eel</name>
    <dbReference type="NCBI Taxonomy" id="118154"/>
    <lineage>
        <taxon>Eukaryota</taxon>
        <taxon>Metazoa</taxon>
        <taxon>Chordata</taxon>
        <taxon>Craniata</taxon>
        <taxon>Vertebrata</taxon>
        <taxon>Euteleostomi</taxon>
        <taxon>Actinopterygii</taxon>
        <taxon>Neopterygii</taxon>
        <taxon>Teleostei</taxon>
        <taxon>Anguilliformes</taxon>
        <taxon>Synaphobranchidae</taxon>
        <taxon>Synaphobranchus</taxon>
    </lineage>
</organism>
<dbReference type="EMBL" id="JAINUF010000003">
    <property type="protein sequence ID" value="KAJ8369848.1"/>
    <property type="molecule type" value="Genomic_DNA"/>
</dbReference>
<feature type="compositionally biased region" description="Polar residues" evidence="1">
    <location>
        <begin position="19"/>
        <end position="34"/>
    </location>
</feature>
<feature type="compositionally biased region" description="Basic and acidic residues" evidence="1">
    <location>
        <begin position="1"/>
        <end position="16"/>
    </location>
</feature>
<dbReference type="InterPro" id="IPR026115">
    <property type="entry name" value="NABC1"/>
</dbReference>
<gene>
    <name evidence="2" type="ORF">SKAU_G00098760</name>
</gene>
<proteinExistence type="predicted"/>
<feature type="region of interest" description="Disordered" evidence="1">
    <location>
        <begin position="1"/>
        <end position="41"/>
    </location>
</feature>
<evidence type="ECO:0000256" key="1">
    <source>
        <dbReference type="SAM" id="MobiDB-lite"/>
    </source>
</evidence>
<feature type="compositionally biased region" description="Low complexity" evidence="1">
    <location>
        <begin position="255"/>
        <end position="271"/>
    </location>
</feature>
<comment type="caution">
    <text evidence="2">The sequence shown here is derived from an EMBL/GenBank/DDBJ whole genome shotgun (WGS) entry which is preliminary data.</text>
</comment>